<dbReference type="InterPro" id="IPR020999">
    <property type="entry name" value="Chitin_synth_reg_RCR"/>
</dbReference>
<name>A0AAN7W4B4_9PEZI</name>
<keyword evidence="2" id="KW-0472">Membrane</keyword>
<evidence type="ECO:0000256" key="1">
    <source>
        <dbReference type="SAM" id="MobiDB-lite"/>
    </source>
</evidence>
<dbReference type="EMBL" id="JAVRQU010000012">
    <property type="protein sequence ID" value="KAK5696749.1"/>
    <property type="molecule type" value="Genomic_DNA"/>
</dbReference>
<reference evidence="3" key="1">
    <citation type="submission" date="2023-08" db="EMBL/GenBank/DDBJ databases">
        <title>Black Yeasts Isolated from many extreme environments.</title>
        <authorList>
            <person name="Coleine C."/>
            <person name="Stajich J.E."/>
            <person name="Selbmann L."/>
        </authorList>
    </citation>
    <scope>NUCLEOTIDE SEQUENCE</scope>
    <source>
        <strain evidence="3">CCFEE 5810</strain>
    </source>
</reference>
<feature type="region of interest" description="Disordered" evidence="1">
    <location>
        <begin position="96"/>
        <end position="174"/>
    </location>
</feature>
<accession>A0AAN7W4B4</accession>
<protein>
    <submittedName>
        <fullName evidence="3">Uncharacterized protein</fullName>
    </submittedName>
</protein>
<organism evidence="3 4">
    <name type="scientific">Elasticomyces elasticus</name>
    <dbReference type="NCBI Taxonomy" id="574655"/>
    <lineage>
        <taxon>Eukaryota</taxon>
        <taxon>Fungi</taxon>
        <taxon>Dikarya</taxon>
        <taxon>Ascomycota</taxon>
        <taxon>Pezizomycotina</taxon>
        <taxon>Dothideomycetes</taxon>
        <taxon>Dothideomycetidae</taxon>
        <taxon>Mycosphaerellales</taxon>
        <taxon>Teratosphaeriaceae</taxon>
        <taxon>Elasticomyces</taxon>
    </lineage>
</organism>
<sequence length="174" mass="19635">MVDLRKRQGNSLGNGDYGDGYTDSYNDYGYEGGFWWSPAGMAVRYAVVAILFAALVLFFVGGYYHGRRRIRKGLPPLAYHRWMVRRYMQPNQQYSQAGYHQYPPPNRNQDYQMDHFAPPPPAYNNADAPPPVYQPPEGGSKVLADQSYVYTQPLPPVPGQQAGEGSQMHGAVRQ</sequence>
<comment type="caution">
    <text evidence="3">The sequence shown here is derived from an EMBL/GenBank/DDBJ whole genome shotgun (WGS) entry which is preliminary data.</text>
</comment>
<gene>
    <name evidence="3" type="ORF">LTR97_008053</name>
</gene>
<evidence type="ECO:0000256" key="2">
    <source>
        <dbReference type="SAM" id="Phobius"/>
    </source>
</evidence>
<evidence type="ECO:0000313" key="3">
    <source>
        <dbReference type="EMBL" id="KAK5696749.1"/>
    </source>
</evidence>
<keyword evidence="2" id="KW-0812">Transmembrane</keyword>
<dbReference type="AlphaFoldDB" id="A0AAN7W4B4"/>
<evidence type="ECO:0000313" key="4">
    <source>
        <dbReference type="Proteomes" id="UP001310594"/>
    </source>
</evidence>
<proteinExistence type="predicted"/>
<feature type="compositionally biased region" description="Pro residues" evidence="1">
    <location>
        <begin position="117"/>
        <end position="134"/>
    </location>
</feature>
<dbReference type="Proteomes" id="UP001310594">
    <property type="component" value="Unassembled WGS sequence"/>
</dbReference>
<feature type="transmembrane region" description="Helical" evidence="2">
    <location>
        <begin position="42"/>
        <end position="64"/>
    </location>
</feature>
<keyword evidence="2" id="KW-1133">Transmembrane helix</keyword>
<dbReference type="Pfam" id="PF12273">
    <property type="entry name" value="RCR"/>
    <property type="match status" value="1"/>
</dbReference>